<feature type="region of interest" description="Disordered" evidence="1">
    <location>
        <begin position="1"/>
        <end position="70"/>
    </location>
</feature>
<organism evidence="3 4">
    <name type="scientific">Cladosporium halotolerans</name>
    <dbReference type="NCBI Taxonomy" id="1052096"/>
    <lineage>
        <taxon>Eukaryota</taxon>
        <taxon>Fungi</taxon>
        <taxon>Dikarya</taxon>
        <taxon>Ascomycota</taxon>
        <taxon>Pezizomycotina</taxon>
        <taxon>Dothideomycetes</taxon>
        <taxon>Dothideomycetidae</taxon>
        <taxon>Cladosporiales</taxon>
        <taxon>Cladosporiaceae</taxon>
        <taxon>Cladosporium</taxon>
    </lineage>
</organism>
<keyword evidence="4" id="KW-1185">Reference proteome</keyword>
<sequence>MRPTHRLLPLRTLRTYTTHPPPARPFQPGPPPPRPEPKTPTSTTTTTSAPSNPNPRPEPPNPARGAAASLRAATEGVLDPRYRAASRRVIAIICAVPIFLVTSWVLFQRRFMGVEQKHFKGREGAVAEGVEVGEGK</sequence>
<evidence type="ECO:0000313" key="4">
    <source>
        <dbReference type="Proteomes" id="UP000803884"/>
    </source>
</evidence>
<evidence type="ECO:0000313" key="3">
    <source>
        <dbReference type="EMBL" id="KAL1588136.1"/>
    </source>
</evidence>
<reference evidence="3 4" key="1">
    <citation type="journal article" date="2020" name="Microbiol. Resour. Announc.">
        <title>Draft Genome Sequence of a Cladosporium Species Isolated from the Mesophotic Ascidian Didemnum maculosum.</title>
        <authorList>
            <person name="Gioti A."/>
            <person name="Siaperas R."/>
            <person name="Nikolaivits E."/>
            <person name="Le Goff G."/>
            <person name="Ouazzani J."/>
            <person name="Kotoulas G."/>
            <person name="Topakas E."/>
        </authorList>
    </citation>
    <scope>NUCLEOTIDE SEQUENCE [LARGE SCALE GENOMIC DNA]</scope>
    <source>
        <strain evidence="3 4">TM138-S3</strain>
    </source>
</reference>
<feature type="compositionally biased region" description="Pro residues" evidence="1">
    <location>
        <begin position="52"/>
        <end position="62"/>
    </location>
</feature>
<dbReference type="RefSeq" id="XP_069231241.1">
    <property type="nucleotide sequence ID" value="XM_069371890.1"/>
</dbReference>
<dbReference type="Proteomes" id="UP000803884">
    <property type="component" value="Unassembled WGS sequence"/>
</dbReference>
<protein>
    <submittedName>
        <fullName evidence="3">Uncharacterized protein</fullName>
    </submittedName>
</protein>
<keyword evidence="2" id="KW-0812">Transmembrane</keyword>
<accession>A0AB34KV50</accession>
<dbReference type="AlphaFoldDB" id="A0AB34KV50"/>
<keyword evidence="2" id="KW-1133">Transmembrane helix</keyword>
<gene>
    <name evidence="3" type="ORF">WHR41_03284</name>
</gene>
<feature type="compositionally biased region" description="Low complexity" evidence="1">
    <location>
        <begin position="1"/>
        <end position="18"/>
    </location>
</feature>
<evidence type="ECO:0000256" key="1">
    <source>
        <dbReference type="SAM" id="MobiDB-lite"/>
    </source>
</evidence>
<keyword evidence="2" id="KW-0472">Membrane</keyword>
<dbReference type="GeneID" id="96004728"/>
<feature type="compositionally biased region" description="Low complexity" evidence="1">
    <location>
        <begin position="39"/>
        <end position="51"/>
    </location>
</feature>
<dbReference type="EMBL" id="JAAQHG020000008">
    <property type="protein sequence ID" value="KAL1588136.1"/>
    <property type="molecule type" value="Genomic_DNA"/>
</dbReference>
<name>A0AB34KV50_9PEZI</name>
<feature type="compositionally biased region" description="Pro residues" evidence="1">
    <location>
        <begin position="19"/>
        <end position="34"/>
    </location>
</feature>
<feature type="transmembrane region" description="Helical" evidence="2">
    <location>
        <begin position="89"/>
        <end position="107"/>
    </location>
</feature>
<proteinExistence type="predicted"/>
<evidence type="ECO:0000256" key="2">
    <source>
        <dbReference type="SAM" id="Phobius"/>
    </source>
</evidence>
<comment type="caution">
    <text evidence="3">The sequence shown here is derived from an EMBL/GenBank/DDBJ whole genome shotgun (WGS) entry which is preliminary data.</text>
</comment>